<accession>A0A382P5G4</accession>
<organism evidence="2">
    <name type="scientific">marine metagenome</name>
    <dbReference type="NCBI Taxonomy" id="408172"/>
    <lineage>
        <taxon>unclassified sequences</taxon>
        <taxon>metagenomes</taxon>
        <taxon>ecological metagenomes</taxon>
    </lineage>
</organism>
<proteinExistence type="predicted"/>
<protein>
    <submittedName>
        <fullName evidence="2">Uncharacterized protein</fullName>
    </submittedName>
</protein>
<feature type="non-terminal residue" evidence="2">
    <location>
        <position position="1"/>
    </location>
</feature>
<evidence type="ECO:0000313" key="2">
    <source>
        <dbReference type="EMBL" id="SVC68603.1"/>
    </source>
</evidence>
<name>A0A382P5G4_9ZZZZ</name>
<feature type="region of interest" description="Disordered" evidence="1">
    <location>
        <begin position="1"/>
        <end position="30"/>
    </location>
</feature>
<gene>
    <name evidence="2" type="ORF">METZ01_LOCUS321457</name>
</gene>
<reference evidence="2" key="1">
    <citation type="submission" date="2018-05" db="EMBL/GenBank/DDBJ databases">
        <authorList>
            <person name="Lanie J.A."/>
            <person name="Ng W.-L."/>
            <person name="Kazmierczak K.M."/>
            <person name="Andrzejewski T.M."/>
            <person name="Davidsen T.M."/>
            <person name="Wayne K.J."/>
            <person name="Tettelin H."/>
            <person name="Glass J.I."/>
            <person name="Rusch D."/>
            <person name="Podicherti R."/>
            <person name="Tsui H.-C.T."/>
            <person name="Winkler M.E."/>
        </authorList>
    </citation>
    <scope>NUCLEOTIDE SEQUENCE</scope>
</reference>
<dbReference type="EMBL" id="UINC01105007">
    <property type="protein sequence ID" value="SVC68603.1"/>
    <property type="molecule type" value="Genomic_DNA"/>
</dbReference>
<dbReference type="AlphaFoldDB" id="A0A382P5G4"/>
<sequence>VVPDLQVEEPGGAPRYDETTRGFQETGGVT</sequence>
<evidence type="ECO:0000256" key="1">
    <source>
        <dbReference type="SAM" id="MobiDB-lite"/>
    </source>
</evidence>